<keyword evidence="1" id="KW-1133">Transmembrane helix</keyword>
<keyword evidence="1" id="KW-0472">Membrane</keyword>
<reference evidence="2 3" key="1">
    <citation type="submission" date="2021-10" db="EMBL/GenBank/DDBJ databases">
        <authorList>
            <person name="Lerdsittikul V."/>
            <person name="Apiratwarrasakul S."/>
            <person name="Thongdee M."/>
        </authorList>
    </citation>
    <scope>NUCLEOTIDE SEQUENCE [LARGE SCALE GENOMIC DNA]</scope>
</reference>
<dbReference type="EMBL" id="OK665488">
    <property type="protein sequence ID" value="UGV19845.1"/>
    <property type="molecule type" value="Genomic_DNA"/>
</dbReference>
<keyword evidence="3" id="KW-1185">Reference proteome</keyword>
<protein>
    <submittedName>
        <fullName evidence="2">Uncharacterized protein</fullName>
    </submittedName>
</protein>
<accession>A0AAE8Z0D0</accession>
<dbReference type="Proteomes" id="UP000827603">
    <property type="component" value="Segment"/>
</dbReference>
<sequence length="74" mass="8869">MNYYLLYLALGAAWFFVAIGHIFRVPAKETFQRYFTPPIVISLSFFSTFMFYVFLWPLALLIDIWRRMTKKSTT</sequence>
<evidence type="ECO:0000256" key="1">
    <source>
        <dbReference type="SAM" id="Phobius"/>
    </source>
</evidence>
<organism evidence="2 3">
    <name type="scientific">Pseudomonas phage VB_PaeP_VL1</name>
    <dbReference type="NCBI Taxonomy" id="2894395"/>
    <lineage>
        <taxon>Viruses</taxon>
        <taxon>Duplodnaviria</taxon>
        <taxon>Heunggongvirae</taxon>
        <taxon>Uroviricota</taxon>
        <taxon>Caudoviricetes</taxon>
        <taxon>Schitoviridae</taxon>
        <taxon>Migulavirinae</taxon>
        <taxon>Litunavirus</taxon>
        <taxon>Litunavirus Vl1</taxon>
    </lineage>
</organism>
<name>A0AAE8Z0D0_9CAUD</name>
<evidence type="ECO:0000313" key="3">
    <source>
        <dbReference type="Proteomes" id="UP000827603"/>
    </source>
</evidence>
<feature type="transmembrane region" description="Helical" evidence="1">
    <location>
        <begin position="39"/>
        <end position="62"/>
    </location>
</feature>
<gene>
    <name evidence="2" type="ORF">vBPaePVL1_49</name>
</gene>
<proteinExistence type="predicted"/>
<keyword evidence="1" id="KW-0812">Transmembrane</keyword>
<evidence type="ECO:0000313" key="2">
    <source>
        <dbReference type="EMBL" id="UGV19845.1"/>
    </source>
</evidence>